<dbReference type="Proteomes" id="UP001066276">
    <property type="component" value="Chromosome 4_2"/>
</dbReference>
<gene>
    <name evidence="2" type="ORF">NDU88_008165</name>
</gene>
<sequence length="139" mass="15458">MAAISDLKSTLEPKLDTVMVDVSLLRADLQKMADKMSIAESDIQTLRSTSKSLEEQVRTLTAQRATMWTRLEDQEGSARQSNIRVVGVPEAKGILLRRCCAVPSVAAAAWRVYQGRVYQGRVYRGHVYRGRPKPGSVHS</sequence>
<dbReference type="Gene3D" id="1.20.5.340">
    <property type="match status" value="1"/>
</dbReference>
<evidence type="ECO:0000313" key="3">
    <source>
        <dbReference type="Proteomes" id="UP001066276"/>
    </source>
</evidence>
<comment type="caution">
    <text evidence="2">The sequence shown here is derived from an EMBL/GenBank/DDBJ whole genome shotgun (WGS) entry which is preliminary data.</text>
</comment>
<evidence type="ECO:0000256" key="1">
    <source>
        <dbReference type="SAM" id="Coils"/>
    </source>
</evidence>
<evidence type="ECO:0000313" key="2">
    <source>
        <dbReference type="EMBL" id="KAJ1167776.1"/>
    </source>
</evidence>
<protein>
    <submittedName>
        <fullName evidence="2">Uncharacterized protein</fullName>
    </submittedName>
</protein>
<dbReference type="EMBL" id="JANPWB010000008">
    <property type="protein sequence ID" value="KAJ1167776.1"/>
    <property type="molecule type" value="Genomic_DNA"/>
</dbReference>
<accession>A0AAV7SUJ8</accession>
<organism evidence="2 3">
    <name type="scientific">Pleurodeles waltl</name>
    <name type="common">Iberian ribbed newt</name>
    <dbReference type="NCBI Taxonomy" id="8319"/>
    <lineage>
        <taxon>Eukaryota</taxon>
        <taxon>Metazoa</taxon>
        <taxon>Chordata</taxon>
        <taxon>Craniata</taxon>
        <taxon>Vertebrata</taxon>
        <taxon>Euteleostomi</taxon>
        <taxon>Amphibia</taxon>
        <taxon>Batrachia</taxon>
        <taxon>Caudata</taxon>
        <taxon>Salamandroidea</taxon>
        <taxon>Salamandridae</taxon>
        <taxon>Pleurodelinae</taxon>
        <taxon>Pleurodeles</taxon>
    </lineage>
</organism>
<name>A0AAV7SUJ8_PLEWA</name>
<dbReference type="AlphaFoldDB" id="A0AAV7SUJ8"/>
<keyword evidence="1" id="KW-0175">Coiled coil</keyword>
<proteinExistence type="predicted"/>
<keyword evidence="3" id="KW-1185">Reference proteome</keyword>
<reference evidence="2" key="1">
    <citation type="journal article" date="2022" name="bioRxiv">
        <title>Sequencing and chromosome-scale assembly of the giantPleurodeles waltlgenome.</title>
        <authorList>
            <person name="Brown T."/>
            <person name="Elewa A."/>
            <person name="Iarovenko S."/>
            <person name="Subramanian E."/>
            <person name="Araus A.J."/>
            <person name="Petzold A."/>
            <person name="Susuki M."/>
            <person name="Suzuki K.-i.T."/>
            <person name="Hayashi T."/>
            <person name="Toyoda A."/>
            <person name="Oliveira C."/>
            <person name="Osipova E."/>
            <person name="Leigh N.D."/>
            <person name="Simon A."/>
            <person name="Yun M.H."/>
        </authorList>
    </citation>
    <scope>NUCLEOTIDE SEQUENCE</scope>
    <source>
        <strain evidence="2">20211129_DDA</strain>
        <tissue evidence="2">Liver</tissue>
    </source>
</reference>
<feature type="coiled-coil region" evidence="1">
    <location>
        <begin position="29"/>
        <end position="63"/>
    </location>
</feature>